<gene>
    <name evidence="3" type="ORF">Aru02nite_34570</name>
</gene>
<feature type="transmembrane region" description="Helical" evidence="2">
    <location>
        <begin position="106"/>
        <end position="124"/>
    </location>
</feature>
<keyword evidence="2" id="KW-1133">Transmembrane helix</keyword>
<comment type="caution">
    <text evidence="3">The sequence shown here is derived from an EMBL/GenBank/DDBJ whole genome shotgun (WGS) entry which is preliminary data.</text>
</comment>
<evidence type="ECO:0000313" key="3">
    <source>
        <dbReference type="EMBL" id="GID12568.1"/>
    </source>
</evidence>
<sequence>MGFHRIDEAPDVRLAHFLGASTEAYLGGSTTTSRWALHPIVARRPAEGSARHRAYCGTCNRSVEVLVPSADRTRRTQRYWFALLVALLAVLVVVEGLLVVRAGRHGAGYGLGTLLVQVLVLVLFTGPTVAALDRAQHAHGVTVAPRQSREAVRHHSIRRPPVLGAKYRYRAGRAARGPARTAAGTRPTRGTRHTPAARSTNGSGTGTTDPAAARPDGNHVTAGAVLGLRPGMARDTVRARVGPSAVSATGTDAPAEHPDAAGLSAAPDQEVWRFDGPFPGYRTSLVFAADVVERVVIAPSTGTTPPDRADAGARPGHIRIDRDGIHTSTPHLTYQAVDASLGPMPRIDDNRWRSECAELRTSWPHAAATTDPVLACIRRLLADLAADDGRPGHEGFLVVPMPDHACVHVVSIFDRAAAGTGVAYRVWRLHGGRWALVRSVPRP</sequence>
<feature type="region of interest" description="Disordered" evidence="1">
    <location>
        <begin position="173"/>
        <end position="264"/>
    </location>
</feature>
<reference evidence="3" key="1">
    <citation type="submission" date="2021-01" db="EMBL/GenBank/DDBJ databases">
        <title>Whole genome shotgun sequence of Actinocatenispora rupis NBRC 107355.</title>
        <authorList>
            <person name="Komaki H."/>
            <person name="Tamura T."/>
        </authorList>
    </citation>
    <scope>NUCLEOTIDE SEQUENCE</scope>
    <source>
        <strain evidence="3">NBRC 107355</strain>
    </source>
</reference>
<keyword evidence="2" id="KW-0472">Membrane</keyword>
<name>A0A8J3JAR0_9ACTN</name>
<evidence type="ECO:0000256" key="1">
    <source>
        <dbReference type="SAM" id="MobiDB-lite"/>
    </source>
</evidence>
<dbReference type="AlphaFoldDB" id="A0A8J3JAR0"/>
<keyword evidence="4" id="KW-1185">Reference proteome</keyword>
<dbReference type="Proteomes" id="UP000612808">
    <property type="component" value="Unassembled WGS sequence"/>
</dbReference>
<organism evidence="3 4">
    <name type="scientific">Actinocatenispora rupis</name>
    <dbReference type="NCBI Taxonomy" id="519421"/>
    <lineage>
        <taxon>Bacteria</taxon>
        <taxon>Bacillati</taxon>
        <taxon>Actinomycetota</taxon>
        <taxon>Actinomycetes</taxon>
        <taxon>Micromonosporales</taxon>
        <taxon>Micromonosporaceae</taxon>
        <taxon>Actinocatenispora</taxon>
    </lineage>
</organism>
<feature type="compositionally biased region" description="Polar residues" evidence="1">
    <location>
        <begin position="199"/>
        <end position="208"/>
    </location>
</feature>
<evidence type="ECO:0000313" key="4">
    <source>
        <dbReference type="Proteomes" id="UP000612808"/>
    </source>
</evidence>
<dbReference type="EMBL" id="BOMB01000019">
    <property type="protein sequence ID" value="GID12568.1"/>
    <property type="molecule type" value="Genomic_DNA"/>
</dbReference>
<evidence type="ECO:0000256" key="2">
    <source>
        <dbReference type="SAM" id="Phobius"/>
    </source>
</evidence>
<dbReference type="RefSeq" id="WP_203658609.1">
    <property type="nucleotide sequence ID" value="NZ_BAAAZM010000013.1"/>
</dbReference>
<proteinExistence type="predicted"/>
<accession>A0A8J3JAR0</accession>
<feature type="transmembrane region" description="Helical" evidence="2">
    <location>
        <begin position="79"/>
        <end position="100"/>
    </location>
</feature>
<feature type="compositionally biased region" description="Low complexity" evidence="1">
    <location>
        <begin position="174"/>
        <end position="198"/>
    </location>
</feature>
<protein>
    <submittedName>
        <fullName evidence="3">Uncharacterized protein</fullName>
    </submittedName>
</protein>
<keyword evidence="2" id="KW-0812">Transmembrane</keyword>